<feature type="compositionally biased region" description="Low complexity" evidence="1">
    <location>
        <begin position="1"/>
        <end position="16"/>
    </location>
</feature>
<feature type="compositionally biased region" description="Basic and acidic residues" evidence="1">
    <location>
        <begin position="149"/>
        <end position="160"/>
    </location>
</feature>
<dbReference type="AlphaFoldDB" id="A0A0C9VJ58"/>
<gene>
    <name evidence="2" type="ORF">M422DRAFT_50419</name>
</gene>
<name>A0A0C9VJ58_SPHS4</name>
<feature type="compositionally biased region" description="Basic and acidic residues" evidence="1">
    <location>
        <begin position="30"/>
        <end position="45"/>
    </location>
</feature>
<reference evidence="2 3" key="1">
    <citation type="submission" date="2014-06" db="EMBL/GenBank/DDBJ databases">
        <title>Evolutionary Origins and Diversification of the Mycorrhizal Mutualists.</title>
        <authorList>
            <consortium name="DOE Joint Genome Institute"/>
            <consortium name="Mycorrhizal Genomics Consortium"/>
            <person name="Kohler A."/>
            <person name="Kuo A."/>
            <person name="Nagy L.G."/>
            <person name="Floudas D."/>
            <person name="Copeland A."/>
            <person name="Barry K.W."/>
            <person name="Cichocki N."/>
            <person name="Veneault-Fourrey C."/>
            <person name="LaButti K."/>
            <person name="Lindquist E.A."/>
            <person name="Lipzen A."/>
            <person name="Lundell T."/>
            <person name="Morin E."/>
            <person name="Murat C."/>
            <person name="Riley R."/>
            <person name="Ohm R."/>
            <person name="Sun H."/>
            <person name="Tunlid A."/>
            <person name="Henrissat B."/>
            <person name="Grigoriev I.V."/>
            <person name="Hibbett D.S."/>
            <person name="Martin F."/>
        </authorList>
    </citation>
    <scope>NUCLEOTIDE SEQUENCE [LARGE SCALE GENOMIC DNA]</scope>
    <source>
        <strain evidence="2 3">SS14</strain>
    </source>
</reference>
<sequence>MTPPMEESTPSSSESEQNQQAFRAMQSLRKILDDSADPKGKRPESPQKPPKTFFLPRSPSVAPSSGTSMATASVFRLFTKNSHHPSSARPKQSSLKKLAPPDTPTSQRSSAPSTPRTVSFAELPPDFPGRTSSWRDKDKGRRSKGKGKASKEPETEETKWWKWLSSPTVLHPNTGAYEERIEDKMMRGWARPGTGSSAGDDWMM</sequence>
<dbReference type="HOGENOM" id="CLU_1344015_0_0_1"/>
<dbReference type="Proteomes" id="UP000054279">
    <property type="component" value="Unassembled WGS sequence"/>
</dbReference>
<evidence type="ECO:0000256" key="1">
    <source>
        <dbReference type="SAM" id="MobiDB-lite"/>
    </source>
</evidence>
<dbReference type="OrthoDB" id="3254377at2759"/>
<proteinExistence type="predicted"/>
<protein>
    <submittedName>
        <fullName evidence="2">Unplaced genomic scaffold SPHSTscaffold_94, whole genome shotgun sequence</fullName>
    </submittedName>
</protein>
<keyword evidence="3" id="KW-1185">Reference proteome</keyword>
<feature type="region of interest" description="Disordered" evidence="1">
    <location>
        <begin position="80"/>
        <end position="162"/>
    </location>
</feature>
<evidence type="ECO:0000313" key="2">
    <source>
        <dbReference type="EMBL" id="KIJ37346.1"/>
    </source>
</evidence>
<feature type="compositionally biased region" description="Polar residues" evidence="1">
    <location>
        <begin position="104"/>
        <end position="117"/>
    </location>
</feature>
<accession>A0A0C9VJ58</accession>
<evidence type="ECO:0000313" key="3">
    <source>
        <dbReference type="Proteomes" id="UP000054279"/>
    </source>
</evidence>
<feature type="region of interest" description="Disordered" evidence="1">
    <location>
        <begin position="1"/>
        <end position="68"/>
    </location>
</feature>
<dbReference type="EMBL" id="KN837169">
    <property type="protein sequence ID" value="KIJ37346.1"/>
    <property type="molecule type" value="Genomic_DNA"/>
</dbReference>
<organism evidence="2 3">
    <name type="scientific">Sphaerobolus stellatus (strain SS14)</name>
    <dbReference type="NCBI Taxonomy" id="990650"/>
    <lineage>
        <taxon>Eukaryota</taxon>
        <taxon>Fungi</taxon>
        <taxon>Dikarya</taxon>
        <taxon>Basidiomycota</taxon>
        <taxon>Agaricomycotina</taxon>
        <taxon>Agaricomycetes</taxon>
        <taxon>Phallomycetidae</taxon>
        <taxon>Geastrales</taxon>
        <taxon>Sphaerobolaceae</taxon>
        <taxon>Sphaerobolus</taxon>
    </lineage>
</organism>